<dbReference type="InterPro" id="IPR008368">
    <property type="entry name" value="VDCC_gsu"/>
</dbReference>
<evidence type="ECO:0000256" key="6">
    <source>
        <dbReference type="ARBA" id="ARBA00022475"/>
    </source>
</evidence>
<keyword evidence="7 20" id="KW-0109">Calcium transport</keyword>
<evidence type="ECO:0000256" key="19">
    <source>
        <dbReference type="ARBA" id="ARBA00046683"/>
    </source>
</evidence>
<proteinExistence type="inferred from homology"/>
<dbReference type="InterPro" id="IPR004031">
    <property type="entry name" value="PMP22/EMP/MP20/Claudin"/>
</dbReference>
<evidence type="ECO:0000256" key="9">
    <source>
        <dbReference type="ARBA" id="ARBA00022692"/>
    </source>
</evidence>
<keyword evidence="15" id="KW-1015">Disulfide bond</keyword>
<comment type="function">
    <text evidence="1 20">Regulatory subunit of the voltage-gated calcium channel that gives rise to L-type calcium currents in skeletal muscle. Regulates channel inactivation kinetics.</text>
</comment>
<evidence type="ECO:0000256" key="4">
    <source>
        <dbReference type="ARBA" id="ARBA00019950"/>
    </source>
</evidence>
<dbReference type="PRINTS" id="PR01792">
    <property type="entry name" value="VDCCGAMMA"/>
</dbReference>
<evidence type="ECO:0000313" key="22">
    <source>
        <dbReference type="Proteomes" id="UP001318040"/>
    </source>
</evidence>
<keyword evidence="16" id="KW-0325">Glycoprotein</keyword>
<evidence type="ECO:0000256" key="2">
    <source>
        <dbReference type="ARBA" id="ARBA00004415"/>
    </source>
</evidence>
<keyword evidence="12 20" id="KW-1133">Transmembrane helix</keyword>
<name>A0AAJ7UCA8_PETMA</name>
<dbReference type="RefSeq" id="XP_032833649.1">
    <property type="nucleotide sequence ID" value="XM_032977758.1"/>
</dbReference>
<organism evidence="22 23">
    <name type="scientific">Petromyzon marinus</name>
    <name type="common">Sea lamprey</name>
    <dbReference type="NCBI Taxonomy" id="7757"/>
    <lineage>
        <taxon>Eukaryota</taxon>
        <taxon>Metazoa</taxon>
        <taxon>Chordata</taxon>
        <taxon>Craniata</taxon>
        <taxon>Vertebrata</taxon>
        <taxon>Cyclostomata</taxon>
        <taxon>Hyperoartia</taxon>
        <taxon>Petromyzontiformes</taxon>
        <taxon>Petromyzontidae</taxon>
        <taxon>Petromyzon</taxon>
    </lineage>
</organism>
<keyword evidence="9 20" id="KW-0812">Transmembrane</keyword>
<evidence type="ECO:0000256" key="16">
    <source>
        <dbReference type="ARBA" id="ARBA00023180"/>
    </source>
</evidence>
<keyword evidence="17 20" id="KW-0407">Ion channel</keyword>
<feature type="region of interest" description="Disordered" evidence="21">
    <location>
        <begin position="1"/>
        <end position="32"/>
    </location>
</feature>
<dbReference type="PANTHER" id="PTHR15025">
    <property type="entry name" value="VOLTAGE-DEPENDENT CALCIUM CHANNEL GAMMA-1 SUBUNIT-RELATED"/>
    <property type="match status" value="1"/>
</dbReference>
<evidence type="ECO:0000256" key="20">
    <source>
        <dbReference type="RuleBase" id="RU363085"/>
    </source>
</evidence>
<evidence type="ECO:0000256" key="8">
    <source>
        <dbReference type="ARBA" id="ARBA00022673"/>
    </source>
</evidence>
<dbReference type="GO" id="GO:1990454">
    <property type="term" value="C:L-type voltage-gated calcium channel complex"/>
    <property type="evidence" value="ECO:0007669"/>
    <property type="project" value="TreeGrafter"/>
</dbReference>
<keyword evidence="13 20" id="KW-0406">Ion transport</keyword>
<evidence type="ECO:0000256" key="7">
    <source>
        <dbReference type="ARBA" id="ARBA00022568"/>
    </source>
</evidence>
<evidence type="ECO:0000313" key="23">
    <source>
        <dbReference type="RefSeq" id="XP_032833649.1"/>
    </source>
</evidence>
<dbReference type="GO" id="GO:0005246">
    <property type="term" value="F:calcium channel regulator activity"/>
    <property type="evidence" value="ECO:0007669"/>
    <property type="project" value="TreeGrafter"/>
</dbReference>
<evidence type="ECO:0000256" key="18">
    <source>
        <dbReference type="ARBA" id="ARBA00029680"/>
    </source>
</evidence>
<comment type="similarity">
    <text evidence="3 20">Belongs to the PMP-22/EMP/MP20 family. CACNG subfamily.</text>
</comment>
<feature type="transmembrane region" description="Helical" evidence="20">
    <location>
        <begin position="269"/>
        <end position="287"/>
    </location>
</feature>
<dbReference type="PANTHER" id="PTHR15025:SF1">
    <property type="entry name" value="VOLTAGE-DEPENDENT CALCIUM CHANNEL GAMMA-1 SUBUNIT"/>
    <property type="match status" value="1"/>
</dbReference>
<dbReference type="GO" id="GO:0005245">
    <property type="term" value="F:voltage-gated calcium channel activity"/>
    <property type="evidence" value="ECO:0007669"/>
    <property type="project" value="InterPro"/>
</dbReference>
<evidence type="ECO:0000256" key="12">
    <source>
        <dbReference type="ARBA" id="ARBA00022989"/>
    </source>
</evidence>
<protein>
    <recommendedName>
        <fullName evidence="4 20">Voltage-dependent calcium channel gamma-1 subunit</fullName>
    </recommendedName>
    <alternativeName>
        <fullName evidence="18 20">Dihydropyridine-sensitive L-type, skeletal muscle calcium channel subunit gamma</fullName>
    </alternativeName>
</protein>
<dbReference type="GO" id="GO:1902514">
    <property type="term" value="P:regulation of calcium ion transmembrane transport via high voltage-gated calcium channel"/>
    <property type="evidence" value="ECO:0007669"/>
    <property type="project" value="TreeGrafter"/>
</dbReference>
<evidence type="ECO:0000256" key="1">
    <source>
        <dbReference type="ARBA" id="ARBA00003367"/>
    </source>
</evidence>
<dbReference type="KEGG" id="pmrn:116956283"/>
<feature type="region of interest" description="Disordered" evidence="21">
    <location>
        <begin position="68"/>
        <end position="110"/>
    </location>
</feature>
<evidence type="ECO:0000256" key="3">
    <source>
        <dbReference type="ARBA" id="ARBA00007111"/>
    </source>
</evidence>
<feature type="compositionally biased region" description="Polar residues" evidence="21">
    <location>
        <begin position="73"/>
        <end position="83"/>
    </location>
</feature>
<dbReference type="InterPro" id="IPR005421">
    <property type="entry name" value="VDCC_g1su"/>
</dbReference>
<dbReference type="AlphaFoldDB" id="A0AAJ7UCA8"/>
<comment type="subunit">
    <text evidence="19 20">Component of a calcium channel complex consisting of a pore-forming alpha subunit (CACNA1S) and the ancillary subunits CACNB1 or CACNB2, CACNG1 and CACNA2D1. The channel complex contains alpha, beta, gamma and delta subunits in a 1:1:1:1 ratio, i.e. it contains either CACNB1 or CACNB2.</text>
</comment>
<dbReference type="Proteomes" id="UP001318040">
    <property type="component" value="Chromosome 3"/>
</dbReference>
<comment type="subcellular location">
    <subcellularLocation>
        <location evidence="2">Cell membrane</location>
        <location evidence="2">Sarcolemma</location>
        <topology evidence="2">Multi-pass membrane protein</topology>
    </subcellularLocation>
    <subcellularLocation>
        <location evidence="20">Membrane</location>
        <topology evidence="20">Multi-pass membrane protein</topology>
    </subcellularLocation>
</comment>
<evidence type="ECO:0000256" key="14">
    <source>
        <dbReference type="ARBA" id="ARBA00023136"/>
    </source>
</evidence>
<dbReference type="Gene3D" id="1.20.140.150">
    <property type="match status" value="1"/>
</dbReference>
<evidence type="ECO:0000256" key="21">
    <source>
        <dbReference type="SAM" id="MobiDB-lite"/>
    </source>
</evidence>
<keyword evidence="22" id="KW-1185">Reference proteome</keyword>
<keyword evidence="6" id="KW-1003">Cell membrane</keyword>
<feature type="transmembrane region" description="Helical" evidence="20">
    <location>
        <begin position="136"/>
        <end position="158"/>
    </location>
</feature>
<evidence type="ECO:0000256" key="17">
    <source>
        <dbReference type="ARBA" id="ARBA00023303"/>
    </source>
</evidence>
<keyword evidence="10 20" id="KW-0106">Calcium</keyword>
<dbReference type="CTD" id="786"/>
<evidence type="ECO:0000256" key="5">
    <source>
        <dbReference type="ARBA" id="ARBA00022448"/>
    </source>
</evidence>
<keyword evidence="14 20" id="KW-0472">Membrane</keyword>
<accession>A0AAJ7UCA8</accession>
<reference evidence="23" key="1">
    <citation type="submission" date="2025-08" db="UniProtKB">
        <authorList>
            <consortium name="RefSeq"/>
        </authorList>
    </citation>
    <scope>IDENTIFICATION</scope>
    <source>
        <tissue evidence="23">Sperm</tissue>
    </source>
</reference>
<dbReference type="PRINTS" id="PR01601">
    <property type="entry name" value="VDCCGAMMA1"/>
</dbReference>
<keyword evidence="5 20" id="KW-0813">Transport</keyword>
<keyword evidence="8 20" id="KW-0107">Calcium channel</keyword>
<evidence type="ECO:0000256" key="11">
    <source>
        <dbReference type="ARBA" id="ARBA00022882"/>
    </source>
</evidence>
<feature type="transmembrane region" description="Helical" evidence="20">
    <location>
        <begin position="232"/>
        <end position="257"/>
    </location>
</feature>
<evidence type="ECO:0000256" key="10">
    <source>
        <dbReference type="ARBA" id="ARBA00022837"/>
    </source>
</evidence>
<feature type="transmembrane region" description="Helical" evidence="20">
    <location>
        <begin position="307"/>
        <end position="331"/>
    </location>
</feature>
<evidence type="ECO:0000256" key="15">
    <source>
        <dbReference type="ARBA" id="ARBA00023157"/>
    </source>
</evidence>
<dbReference type="Pfam" id="PF13903">
    <property type="entry name" value="Claudin_2"/>
    <property type="match status" value="1"/>
</dbReference>
<keyword evidence="11 20" id="KW-0851">Voltage-gated channel</keyword>
<sequence>MDSPLPLTTRLPLNHLSNTTPHPPNHHNLSTATTQTVPFPSLFPYHLPRIDKFVRGFEFQELHRPPRGHTFPLLSSSPSSQHKIQVHFTPRTSAQPPPPPPQSHNHHRDPVATERLHRGRQTNARMSEGSEGKIKAAAFLAFAGCALMVVAISTNYWAVLEATASTANASLCESAHLGLWRLCRQQAARDPAVEDGGCRKAHFPTSEIKCAFFKHFKLGAGDDFEVATQKEYSISAAVIGLLSFVLMILGAVCVGAGLRKNRTYMMRPAGLLCLCAGLCVVVSVEVMRQSVNRMIDSHATMWEAVTFSWSFGCALAAATILFVSGVALVLISLPRIPRNPWESCHDSDEVPEQ</sequence>
<evidence type="ECO:0000256" key="13">
    <source>
        <dbReference type="ARBA" id="ARBA00023065"/>
    </source>
</evidence>
<gene>
    <name evidence="23" type="primary">CACNG1</name>
</gene>